<dbReference type="InterPro" id="IPR043519">
    <property type="entry name" value="NT_sf"/>
</dbReference>
<evidence type="ECO:0000313" key="12">
    <source>
        <dbReference type="Proteomes" id="UP000252174"/>
    </source>
</evidence>
<name>A0A369AQU4_9BURK</name>
<keyword evidence="3" id="KW-0808">Transferase</keyword>
<feature type="domain" description="Polymerase nucleotidyl transferase" evidence="10">
    <location>
        <begin position="12"/>
        <end position="93"/>
    </location>
</feature>
<evidence type="ECO:0000256" key="7">
    <source>
        <dbReference type="ARBA" id="ARBA00022840"/>
    </source>
</evidence>
<comment type="similarity">
    <text evidence="9">Belongs to the MntA antitoxin family.</text>
</comment>
<dbReference type="GO" id="GO:0046872">
    <property type="term" value="F:metal ion binding"/>
    <property type="evidence" value="ECO:0007669"/>
    <property type="project" value="UniProtKB-KW"/>
</dbReference>
<evidence type="ECO:0000313" key="11">
    <source>
        <dbReference type="EMBL" id="RCX11742.1"/>
    </source>
</evidence>
<evidence type="ECO:0000256" key="2">
    <source>
        <dbReference type="ARBA" id="ARBA00022649"/>
    </source>
</evidence>
<organism evidence="11 12">
    <name type="scientific">Extensimonas vulgaris</name>
    <dbReference type="NCBI Taxonomy" id="1031594"/>
    <lineage>
        <taxon>Bacteria</taxon>
        <taxon>Pseudomonadati</taxon>
        <taxon>Pseudomonadota</taxon>
        <taxon>Betaproteobacteria</taxon>
        <taxon>Burkholderiales</taxon>
        <taxon>Comamonadaceae</taxon>
        <taxon>Extensimonas</taxon>
    </lineage>
</organism>
<evidence type="ECO:0000256" key="1">
    <source>
        <dbReference type="ARBA" id="ARBA00001946"/>
    </source>
</evidence>
<keyword evidence="4" id="KW-0548">Nucleotidyltransferase</keyword>
<accession>A0A369AQU4</accession>
<dbReference type="SUPFAM" id="SSF81301">
    <property type="entry name" value="Nucleotidyltransferase"/>
    <property type="match status" value="1"/>
</dbReference>
<dbReference type="OrthoDB" id="561385at2"/>
<keyword evidence="12" id="KW-1185">Reference proteome</keyword>
<evidence type="ECO:0000256" key="8">
    <source>
        <dbReference type="ARBA" id="ARBA00022842"/>
    </source>
</evidence>
<sequence>MNRRQTLETLARAKPVLQERYGVRRLALFGSTARGDARGDSDVDVLVAFDGPATSDRYFGVQFYLEDELGCAVDLVSDKALRPELRPYVEQDAVDV</sequence>
<comment type="cofactor">
    <cofactor evidence="1">
        <name>Mg(2+)</name>
        <dbReference type="ChEBI" id="CHEBI:18420"/>
    </cofactor>
</comment>
<protein>
    <recommendedName>
        <fullName evidence="10">Polymerase nucleotidyl transferase domain-containing protein</fullName>
    </recommendedName>
</protein>
<dbReference type="GO" id="GO:0016779">
    <property type="term" value="F:nucleotidyltransferase activity"/>
    <property type="evidence" value="ECO:0007669"/>
    <property type="project" value="UniProtKB-KW"/>
</dbReference>
<evidence type="ECO:0000256" key="9">
    <source>
        <dbReference type="ARBA" id="ARBA00038276"/>
    </source>
</evidence>
<keyword evidence="7" id="KW-0067">ATP-binding</keyword>
<dbReference type="Proteomes" id="UP000252174">
    <property type="component" value="Unassembled WGS sequence"/>
</dbReference>
<dbReference type="GO" id="GO:0005524">
    <property type="term" value="F:ATP binding"/>
    <property type="evidence" value="ECO:0007669"/>
    <property type="project" value="UniProtKB-KW"/>
</dbReference>
<dbReference type="CDD" id="cd05403">
    <property type="entry name" value="NT_KNTase_like"/>
    <property type="match status" value="1"/>
</dbReference>
<dbReference type="InterPro" id="IPR002934">
    <property type="entry name" value="Polymerase_NTP_transf_dom"/>
</dbReference>
<dbReference type="RefSeq" id="WP_114481903.1">
    <property type="nucleotide sequence ID" value="NZ_QPJU01000001.1"/>
</dbReference>
<dbReference type="Pfam" id="PF01909">
    <property type="entry name" value="NTP_transf_2"/>
    <property type="match status" value="1"/>
</dbReference>
<evidence type="ECO:0000259" key="10">
    <source>
        <dbReference type="Pfam" id="PF01909"/>
    </source>
</evidence>
<gene>
    <name evidence="11" type="ORF">DFR45_101271</name>
</gene>
<comment type="caution">
    <text evidence="11">The sequence shown here is derived from an EMBL/GenBank/DDBJ whole genome shotgun (WGS) entry which is preliminary data.</text>
</comment>
<reference evidence="11 12" key="1">
    <citation type="submission" date="2018-07" db="EMBL/GenBank/DDBJ databases">
        <title>Genomic Encyclopedia of Type Strains, Phase IV (KMG-IV): sequencing the most valuable type-strain genomes for metagenomic binning, comparative biology and taxonomic classification.</title>
        <authorList>
            <person name="Goeker M."/>
        </authorList>
    </citation>
    <scope>NUCLEOTIDE SEQUENCE [LARGE SCALE GENOMIC DNA]</scope>
    <source>
        <strain evidence="11 12">DSM 100911</strain>
    </source>
</reference>
<keyword evidence="5" id="KW-0479">Metal-binding</keyword>
<dbReference type="InterPro" id="IPR052038">
    <property type="entry name" value="Type-VII_TA_antitoxin"/>
</dbReference>
<evidence type="ECO:0000256" key="3">
    <source>
        <dbReference type="ARBA" id="ARBA00022679"/>
    </source>
</evidence>
<evidence type="ECO:0000256" key="4">
    <source>
        <dbReference type="ARBA" id="ARBA00022695"/>
    </source>
</evidence>
<evidence type="ECO:0000256" key="6">
    <source>
        <dbReference type="ARBA" id="ARBA00022741"/>
    </source>
</evidence>
<dbReference type="AlphaFoldDB" id="A0A369AQU4"/>
<dbReference type="EMBL" id="QPJU01000001">
    <property type="protein sequence ID" value="RCX11742.1"/>
    <property type="molecule type" value="Genomic_DNA"/>
</dbReference>
<dbReference type="PANTHER" id="PTHR33571">
    <property type="entry name" value="SSL8005 PROTEIN"/>
    <property type="match status" value="1"/>
</dbReference>
<proteinExistence type="inferred from homology"/>
<dbReference type="PANTHER" id="PTHR33571:SF14">
    <property type="entry name" value="PROTEIN ADENYLYLTRANSFERASE MJ0435-RELATED"/>
    <property type="match status" value="1"/>
</dbReference>
<keyword evidence="2" id="KW-1277">Toxin-antitoxin system</keyword>
<dbReference type="Gene3D" id="3.30.460.10">
    <property type="entry name" value="Beta Polymerase, domain 2"/>
    <property type="match status" value="1"/>
</dbReference>
<keyword evidence="8" id="KW-0460">Magnesium</keyword>
<evidence type="ECO:0000256" key="5">
    <source>
        <dbReference type="ARBA" id="ARBA00022723"/>
    </source>
</evidence>
<keyword evidence="6" id="KW-0547">Nucleotide-binding</keyword>